<organism evidence="1 2">
    <name type="scientific">Mesorhizobium shonense</name>
    <dbReference type="NCBI Taxonomy" id="1209948"/>
    <lineage>
        <taxon>Bacteria</taxon>
        <taxon>Pseudomonadati</taxon>
        <taxon>Pseudomonadota</taxon>
        <taxon>Alphaproteobacteria</taxon>
        <taxon>Hyphomicrobiales</taxon>
        <taxon>Phyllobacteriaceae</taxon>
        <taxon>Mesorhizobium</taxon>
    </lineage>
</organism>
<accession>A0ABV2HXW0</accession>
<dbReference type="RefSeq" id="WP_126097855.1">
    <property type="nucleotide sequence ID" value="NZ_JBEPLM010000010.1"/>
</dbReference>
<proteinExistence type="predicted"/>
<sequence length="88" mass="9136">MRGPATITIGPDNNGEIAFGALQAGLDPSYAPHSLAHVTWGGCDEIDEVTGDGHSELLGDDPIEITFACHDGDEAILKAIRQTSSTAC</sequence>
<dbReference type="EMBL" id="JBEPLM010000010">
    <property type="protein sequence ID" value="MET3595480.1"/>
    <property type="molecule type" value="Genomic_DNA"/>
</dbReference>
<evidence type="ECO:0000313" key="1">
    <source>
        <dbReference type="EMBL" id="MET3595480.1"/>
    </source>
</evidence>
<reference evidence="1 2" key="1">
    <citation type="submission" date="2024-06" db="EMBL/GenBank/DDBJ databases">
        <title>Genomic Encyclopedia of Type Strains, Phase IV (KMG-IV): sequencing the most valuable type-strain genomes for metagenomic binning, comparative biology and taxonomic classification.</title>
        <authorList>
            <person name="Goeker M."/>
        </authorList>
    </citation>
    <scope>NUCLEOTIDE SEQUENCE [LARGE SCALE GENOMIC DNA]</scope>
    <source>
        <strain evidence="1 2">DSM 29846</strain>
    </source>
</reference>
<name>A0ABV2HXW0_9HYPH</name>
<keyword evidence="2" id="KW-1185">Reference proteome</keyword>
<evidence type="ECO:0000313" key="2">
    <source>
        <dbReference type="Proteomes" id="UP001549036"/>
    </source>
</evidence>
<protein>
    <submittedName>
        <fullName evidence="1">Uncharacterized protein</fullName>
    </submittedName>
</protein>
<gene>
    <name evidence="1" type="ORF">ABID26_004892</name>
</gene>
<comment type="caution">
    <text evidence="1">The sequence shown here is derived from an EMBL/GenBank/DDBJ whole genome shotgun (WGS) entry which is preliminary data.</text>
</comment>
<dbReference type="Proteomes" id="UP001549036">
    <property type="component" value="Unassembled WGS sequence"/>
</dbReference>